<dbReference type="eggNOG" id="COG5566">
    <property type="taxonomic scope" value="Bacteria"/>
</dbReference>
<protein>
    <submittedName>
        <fullName evidence="2">Mor transcription activator domain protein</fullName>
    </submittedName>
</protein>
<dbReference type="Proteomes" id="UP000014975">
    <property type="component" value="Unassembled WGS sequence"/>
</dbReference>
<dbReference type="RefSeq" id="WP_020885808.1">
    <property type="nucleotide sequence ID" value="NZ_ATHI01000003.1"/>
</dbReference>
<evidence type="ECO:0000313" key="3">
    <source>
        <dbReference type="Proteomes" id="UP000014975"/>
    </source>
</evidence>
<dbReference type="SUPFAM" id="SSF46689">
    <property type="entry name" value="Homeodomain-like"/>
    <property type="match status" value="1"/>
</dbReference>
<dbReference type="InterPro" id="IPR014875">
    <property type="entry name" value="Mor_transcription_activator"/>
</dbReference>
<dbReference type="PATRIC" id="fig|1121439.3.peg.310"/>
<dbReference type="STRING" id="1121439.dsat_1922"/>
<evidence type="ECO:0000313" key="2">
    <source>
        <dbReference type="EMBL" id="EPR35581.1"/>
    </source>
</evidence>
<proteinExistence type="predicted"/>
<dbReference type="EMBL" id="ATHI01000003">
    <property type="protein sequence ID" value="EPR35581.1"/>
    <property type="molecule type" value="Genomic_DNA"/>
</dbReference>
<accession>S7TFR1</accession>
<gene>
    <name evidence="2" type="ORF">dsat_1922</name>
</gene>
<dbReference type="OrthoDB" id="8896696at2"/>
<dbReference type="InterPro" id="IPR009057">
    <property type="entry name" value="Homeodomain-like_sf"/>
</dbReference>
<keyword evidence="3" id="KW-1185">Reference proteome</keyword>
<dbReference type="AlphaFoldDB" id="S7TFR1"/>
<sequence>MIEQKLNTEHAQKLEELLPASVRELAEHIGLDFALRVVEKLGGTTLDVPKGDIPAGIARIEWLGEVLGEDVAAAFVRHYGGSRGFYIPRCQAAVAAMQDLSIQKRFDGLSEQGLSARTIVAMLAVEFSLTDKTIWRALTRIPGGEKKDGGRSQQIGQLPLPL</sequence>
<organism evidence="2 3">
    <name type="scientific">Alkalidesulfovibrio alkalitolerans DSM 16529</name>
    <dbReference type="NCBI Taxonomy" id="1121439"/>
    <lineage>
        <taxon>Bacteria</taxon>
        <taxon>Pseudomonadati</taxon>
        <taxon>Thermodesulfobacteriota</taxon>
        <taxon>Desulfovibrionia</taxon>
        <taxon>Desulfovibrionales</taxon>
        <taxon>Desulfovibrionaceae</taxon>
        <taxon>Alkalidesulfovibrio</taxon>
    </lineage>
</organism>
<evidence type="ECO:0000259" key="1">
    <source>
        <dbReference type="Pfam" id="PF08765"/>
    </source>
</evidence>
<dbReference type="Pfam" id="PF08765">
    <property type="entry name" value="Mor"/>
    <property type="match status" value="1"/>
</dbReference>
<reference evidence="2 3" key="1">
    <citation type="journal article" date="2013" name="Genome Announc.">
        <title>Draft genome sequences for three mercury-methylating, sulfate-reducing bacteria.</title>
        <authorList>
            <person name="Brown S.D."/>
            <person name="Hurt R.A.Jr."/>
            <person name="Gilmour C.C."/>
            <person name="Elias D.A."/>
        </authorList>
    </citation>
    <scope>NUCLEOTIDE SEQUENCE [LARGE SCALE GENOMIC DNA]</scope>
    <source>
        <strain evidence="2 3">DSM 16529</strain>
    </source>
</reference>
<comment type="caution">
    <text evidence="2">The sequence shown here is derived from an EMBL/GenBank/DDBJ whole genome shotgun (WGS) entry which is preliminary data.</text>
</comment>
<name>S7TFR1_9BACT</name>
<feature type="domain" description="Mor transcription activator" evidence="1">
    <location>
        <begin position="63"/>
        <end position="141"/>
    </location>
</feature>